<evidence type="ECO:0000313" key="1">
    <source>
        <dbReference type="EMBL" id="UXN70855.1"/>
    </source>
</evidence>
<reference evidence="1 2" key="1">
    <citation type="submission" date="2022-09" db="EMBL/GenBank/DDBJ databases">
        <title>Interaction between co-microsymbionts with complementary sets of symbiotic genes in legume-rhizobium systems.</title>
        <authorList>
            <person name="Safronova V."/>
            <person name="Sazanova A."/>
            <person name="Afonin A."/>
            <person name="Chirak E."/>
        </authorList>
    </citation>
    <scope>NUCLEOTIDE SEQUENCE [LARGE SCALE GENOMIC DNA]</scope>
    <source>
        <strain evidence="1 2">A18/4-1</strain>
    </source>
</reference>
<gene>
    <name evidence="1" type="ORF">N8A98_06625</name>
</gene>
<sequence length="116" mass="12746">MAVTSFHKPTGKYLTSFGKDAKPGDMPTISVWSKSKLHRYGWAKPNDGKGEPKMCEFTTYLLGEPVAISEWGEPLFELDACARACAIDYDGQPTAERVMELHALPTPDASNFASYA</sequence>
<dbReference type="EMBL" id="CP104965">
    <property type="protein sequence ID" value="UXN70855.1"/>
    <property type="molecule type" value="Genomic_DNA"/>
</dbReference>
<accession>A0ABY6CFB4</accession>
<dbReference type="RefSeq" id="WP_262170114.1">
    <property type="nucleotide sequence ID" value="NZ_CP104965.1"/>
</dbReference>
<dbReference type="Proteomes" id="UP001061862">
    <property type="component" value="Chromosome"/>
</dbReference>
<name>A0ABY6CFB4_9HYPH</name>
<proteinExistence type="predicted"/>
<keyword evidence="2" id="KW-1185">Reference proteome</keyword>
<protein>
    <submittedName>
        <fullName evidence="1">Uncharacterized protein</fullName>
    </submittedName>
</protein>
<organism evidence="1 2">
    <name type="scientific">Devosia neptuniae</name>
    <dbReference type="NCBI Taxonomy" id="191302"/>
    <lineage>
        <taxon>Bacteria</taxon>
        <taxon>Pseudomonadati</taxon>
        <taxon>Pseudomonadota</taxon>
        <taxon>Alphaproteobacteria</taxon>
        <taxon>Hyphomicrobiales</taxon>
        <taxon>Devosiaceae</taxon>
        <taxon>Devosia</taxon>
    </lineage>
</organism>
<evidence type="ECO:0000313" key="2">
    <source>
        <dbReference type="Proteomes" id="UP001061862"/>
    </source>
</evidence>